<dbReference type="GO" id="GO:0008270">
    <property type="term" value="F:zinc ion binding"/>
    <property type="evidence" value="ECO:0007669"/>
    <property type="project" value="UniProtKB-KW"/>
</dbReference>
<keyword evidence="1" id="KW-0479">Metal-binding</keyword>
<dbReference type="PANTHER" id="PTHR31150">
    <property type="entry name" value="EXPRESSED PROTEIN"/>
    <property type="match status" value="1"/>
</dbReference>
<dbReference type="Proteomes" id="UP001558713">
    <property type="component" value="Unassembled WGS sequence"/>
</dbReference>
<dbReference type="AlphaFoldDB" id="A0ABD1BK26"/>
<dbReference type="PROSITE" id="PS50089">
    <property type="entry name" value="ZF_RING_2"/>
    <property type="match status" value="1"/>
</dbReference>
<evidence type="ECO:0000313" key="4">
    <source>
        <dbReference type="Proteomes" id="UP001558713"/>
    </source>
</evidence>
<dbReference type="SUPFAM" id="SSF57850">
    <property type="entry name" value="RING/U-box"/>
    <property type="match status" value="1"/>
</dbReference>
<comment type="caution">
    <text evidence="3">The sequence shown here is derived from an EMBL/GenBank/DDBJ whole genome shotgun (WGS) entry which is preliminary data.</text>
</comment>
<dbReference type="SMART" id="SM00184">
    <property type="entry name" value="RING"/>
    <property type="match status" value="1"/>
</dbReference>
<accession>A0ABD1BK26</accession>
<sequence>MDSKDRDDVESLSKRREMLLKLQQKIGKLNSEIQKSGPSASTSLDLENMQNELLQLLQTPTNTAQDPSKVLPRIHDDLDKVFVVEEVGHSCELCQRDLARDPERLNASLHRLEEACVLACGHVYHFKCLRGTTLDLENSSAGPSCIFCIS</sequence>
<gene>
    <name evidence="3" type="ORF">V5N11_004689</name>
</gene>
<evidence type="ECO:0000313" key="3">
    <source>
        <dbReference type="EMBL" id="KAL1217519.1"/>
    </source>
</evidence>
<reference evidence="3 4" key="1">
    <citation type="submission" date="2024-04" db="EMBL/GenBank/DDBJ databases">
        <title>Genome assembly C_amara_ONT_v2.</title>
        <authorList>
            <person name="Yant L."/>
            <person name="Moore C."/>
            <person name="Slenker M."/>
        </authorList>
    </citation>
    <scope>NUCLEOTIDE SEQUENCE [LARGE SCALE GENOMIC DNA]</scope>
    <source>
        <tissue evidence="3">Leaf</tissue>
    </source>
</reference>
<organism evidence="3 4">
    <name type="scientific">Cardamine amara subsp. amara</name>
    <dbReference type="NCBI Taxonomy" id="228776"/>
    <lineage>
        <taxon>Eukaryota</taxon>
        <taxon>Viridiplantae</taxon>
        <taxon>Streptophyta</taxon>
        <taxon>Embryophyta</taxon>
        <taxon>Tracheophyta</taxon>
        <taxon>Spermatophyta</taxon>
        <taxon>Magnoliopsida</taxon>
        <taxon>eudicotyledons</taxon>
        <taxon>Gunneridae</taxon>
        <taxon>Pentapetalae</taxon>
        <taxon>rosids</taxon>
        <taxon>malvids</taxon>
        <taxon>Brassicales</taxon>
        <taxon>Brassicaceae</taxon>
        <taxon>Cardamineae</taxon>
        <taxon>Cardamine</taxon>
    </lineage>
</organism>
<dbReference type="EMBL" id="JBANAX010000243">
    <property type="protein sequence ID" value="KAL1217519.1"/>
    <property type="molecule type" value="Genomic_DNA"/>
</dbReference>
<feature type="domain" description="RING-type" evidence="2">
    <location>
        <begin position="91"/>
        <end position="148"/>
    </location>
</feature>
<dbReference type="InterPro" id="IPR001841">
    <property type="entry name" value="Znf_RING"/>
</dbReference>
<evidence type="ECO:0000259" key="2">
    <source>
        <dbReference type="PROSITE" id="PS50089"/>
    </source>
</evidence>
<keyword evidence="1" id="KW-0862">Zinc</keyword>
<protein>
    <recommendedName>
        <fullName evidence="2">RING-type domain-containing protein</fullName>
    </recommendedName>
</protein>
<proteinExistence type="predicted"/>
<name>A0ABD1BK26_CARAN</name>
<evidence type="ECO:0000256" key="1">
    <source>
        <dbReference type="PROSITE-ProRule" id="PRU00175"/>
    </source>
</evidence>
<dbReference type="PANTHER" id="PTHR31150:SF6">
    <property type="entry name" value="ZINC ION BINDING PROTEIN"/>
    <property type="match status" value="1"/>
</dbReference>
<keyword evidence="4" id="KW-1185">Reference proteome</keyword>
<keyword evidence="1" id="KW-0863">Zinc-finger</keyword>